<dbReference type="ExpressionAtlas" id="K7LA59">
    <property type="expression patterns" value="baseline and differential"/>
</dbReference>
<keyword evidence="3" id="KW-0442">Lipid degradation</keyword>
<feature type="chain" id="PRO_5014581062" description="GDSL esterase/lipase" evidence="4">
    <location>
        <begin position="27"/>
        <end position="288"/>
    </location>
</feature>
<reference evidence="5" key="3">
    <citation type="submission" date="2018-07" db="EMBL/GenBank/DDBJ databases">
        <title>WGS assembly of Glycine max.</title>
        <authorList>
            <person name="Schmutz J."/>
            <person name="Cannon S."/>
            <person name="Schlueter J."/>
            <person name="Ma J."/>
            <person name="Mitros T."/>
            <person name="Nelson W."/>
            <person name="Hyten D."/>
            <person name="Song Q."/>
            <person name="Thelen J."/>
            <person name="Cheng J."/>
            <person name="Xu D."/>
            <person name="Hellsten U."/>
            <person name="May G."/>
            <person name="Yu Y."/>
            <person name="Sakurai T."/>
            <person name="Umezawa T."/>
            <person name="Bhattacharyya M."/>
            <person name="Sandhu D."/>
            <person name="Valliyodan B."/>
            <person name="Lindquist E."/>
            <person name="Peto M."/>
            <person name="Grant D."/>
            <person name="Shu S."/>
            <person name="Goodstein D."/>
            <person name="Barry K."/>
            <person name="Futrell-Griggs M."/>
            <person name="Abernathy B."/>
            <person name="Du J."/>
            <person name="Tian Z."/>
            <person name="Zhu L."/>
            <person name="Gill N."/>
            <person name="Joshi T."/>
            <person name="Libault M."/>
            <person name="Sethuraman A."/>
            <person name="Zhang X."/>
            <person name="Shinozaki K."/>
            <person name="Nguyen H."/>
            <person name="Wing R."/>
            <person name="Cregan P."/>
            <person name="Specht J."/>
            <person name="Grimwood J."/>
            <person name="Rokhsar D."/>
            <person name="Stacey G."/>
            <person name="Shoemaker R."/>
            <person name="Jackson S."/>
        </authorList>
    </citation>
    <scope>NUCLEOTIDE SEQUENCE</scope>
    <source>
        <tissue evidence="5">Callus</tissue>
    </source>
</reference>
<evidence type="ECO:0000256" key="3">
    <source>
        <dbReference type="ARBA" id="ARBA00022963"/>
    </source>
</evidence>
<evidence type="ECO:0000256" key="2">
    <source>
        <dbReference type="ARBA" id="ARBA00022801"/>
    </source>
</evidence>
<dbReference type="AlphaFoldDB" id="K7LA59"/>
<comment type="similarity">
    <text evidence="1">Belongs to the 'GDSL' lipolytic enzyme family.</text>
</comment>
<keyword evidence="4" id="KW-0732">Signal</keyword>
<dbReference type="HOGENOM" id="CLU_015101_0_2_1"/>
<dbReference type="GO" id="GO:0016788">
    <property type="term" value="F:hydrolase activity, acting on ester bonds"/>
    <property type="evidence" value="ECO:0007669"/>
    <property type="project" value="InterPro"/>
</dbReference>
<proteinExistence type="inferred from homology"/>
<dbReference type="EMBL" id="CM000841">
    <property type="protein sequence ID" value="KRH46209.1"/>
    <property type="molecule type" value="Genomic_DNA"/>
</dbReference>
<reference evidence="6" key="2">
    <citation type="submission" date="2018-02" db="UniProtKB">
        <authorList>
            <consortium name="EnsemblPlants"/>
        </authorList>
    </citation>
    <scope>IDENTIFICATION</scope>
    <source>
        <strain evidence="6">Williams 82</strain>
    </source>
</reference>
<dbReference type="InterPro" id="IPR035669">
    <property type="entry name" value="SGNH_plant_lipase-like"/>
</dbReference>
<name>K7LA59_SOYBN</name>
<keyword evidence="2" id="KW-0378">Hydrolase</keyword>
<protein>
    <recommendedName>
        <fullName evidence="8">GDSL esterase/lipase</fullName>
    </recommendedName>
</protein>
<dbReference type="InterPro" id="IPR001087">
    <property type="entry name" value="GDSL"/>
</dbReference>
<dbReference type="InterPro" id="IPR051058">
    <property type="entry name" value="GDSL_Est/Lipase"/>
</dbReference>
<dbReference type="PANTHER" id="PTHR45648:SF106">
    <property type="entry name" value="ANTHER-SPECIFIC PROLINE-RICH PROTEIN APG"/>
    <property type="match status" value="1"/>
</dbReference>
<dbReference type="Gene3D" id="3.40.50.1110">
    <property type="entry name" value="SGNH hydrolase"/>
    <property type="match status" value="2"/>
</dbReference>
<dbReference type="GO" id="GO:0016042">
    <property type="term" value="P:lipid catabolic process"/>
    <property type="evidence" value="ECO:0007669"/>
    <property type="project" value="UniProtKB-KW"/>
</dbReference>
<dbReference type="Proteomes" id="UP000008827">
    <property type="component" value="Chromosome 8"/>
</dbReference>
<evidence type="ECO:0000313" key="5">
    <source>
        <dbReference type="EMBL" id="KRH46209.1"/>
    </source>
</evidence>
<evidence type="ECO:0000313" key="7">
    <source>
        <dbReference type="Proteomes" id="UP000008827"/>
    </source>
</evidence>
<dbReference type="Pfam" id="PF00657">
    <property type="entry name" value="Lipase_GDSL"/>
    <property type="match status" value="2"/>
</dbReference>
<dbReference type="Gramene" id="KRH46209">
    <property type="protein sequence ID" value="KRH46209"/>
    <property type="gene ID" value="GLYMA_08G318400"/>
</dbReference>
<dbReference type="InterPro" id="IPR036514">
    <property type="entry name" value="SGNH_hydro_sf"/>
</dbReference>
<feature type="signal peptide" evidence="4">
    <location>
        <begin position="1"/>
        <end position="26"/>
    </location>
</feature>
<accession>K7LA59</accession>
<gene>
    <name evidence="6" type="primary">LOC100790145</name>
    <name evidence="5" type="ORF">GLYMA_08G318400</name>
</gene>
<keyword evidence="7" id="KW-1185">Reference proteome</keyword>
<evidence type="ECO:0000256" key="4">
    <source>
        <dbReference type="SAM" id="SignalP"/>
    </source>
</evidence>
<evidence type="ECO:0000313" key="6">
    <source>
        <dbReference type="EnsemblPlants" id="KRH46209"/>
    </source>
</evidence>
<evidence type="ECO:0000256" key="1">
    <source>
        <dbReference type="ARBA" id="ARBA00008668"/>
    </source>
</evidence>
<dbReference type="EnsemblPlants" id="KRH46209">
    <property type="protein sequence ID" value="KRH46209"/>
    <property type="gene ID" value="GLYMA_08G318400"/>
</dbReference>
<dbReference type="PANTHER" id="PTHR45648">
    <property type="entry name" value="GDSL LIPASE/ACYLHYDROLASE FAMILY PROTEIN (AFU_ORTHOLOGUE AFUA_4G14700)"/>
    <property type="match status" value="1"/>
</dbReference>
<keyword evidence="3" id="KW-0443">Lipid metabolism</keyword>
<dbReference type="CDD" id="cd01837">
    <property type="entry name" value="SGNH_plant_lipase_like"/>
    <property type="match status" value="1"/>
</dbReference>
<reference evidence="5 6" key="1">
    <citation type="journal article" date="2010" name="Nature">
        <title>Genome sequence of the palaeopolyploid soybean.</title>
        <authorList>
            <person name="Schmutz J."/>
            <person name="Cannon S.B."/>
            <person name="Schlueter J."/>
            <person name="Ma J."/>
            <person name="Mitros T."/>
            <person name="Nelson W."/>
            <person name="Hyten D.L."/>
            <person name="Song Q."/>
            <person name="Thelen J.J."/>
            <person name="Cheng J."/>
            <person name="Xu D."/>
            <person name="Hellsten U."/>
            <person name="May G.D."/>
            <person name="Yu Y."/>
            <person name="Sakurai T."/>
            <person name="Umezawa T."/>
            <person name="Bhattacharyya M.K."/>
            <person name="Sandhu D."/>
            <person name="Valliyodan B."/>
            <person name="Lindquist E."/>
            <person name="Peto M."/>
            <person name="Grant D."/>
            <person name="Shu S."/>
            <person name="Goodstein D."/>
            <person name="Barry K."/>
            <person name="Futrell-Griggs M."/>
            <person name="Abernathy B."/>
            <person name="Du J."/>
            <person name="Tian Z."/>
            <person name="Zhu L."/>
            <person name="Gill N."/>
            <person name="Joshi T."/>
            <person name="Libault M."/>
            <person name="Sethuraman A."/>
            <person name="Zhang X.-C."/>
            <person name="Shinozaki K."/>
            <person name="Nguyen H.T."/>
            <person name="Wing R.A."/>
            <person name="Cregan P."/>
            <person name="Specht J."/>
            <person name="Grimwood J."/>
            <person name="Rokhsar D."/>
            <person name="Stacey G."/>
            <person name="Shoemaker R.C."/>
            <person name="Jackson S.A."/>
        </authorList>
    </citation>
    <scope>NUCLEOTIDE SEQUENCE</scope>
    <source>
        <strain evidence="6">cv. Williams 82</strain>
        <tissue evidence="5">Callus</tissue>
    </source>
</reference>
<evidence type="ECO:0008006" key="8">
    <source>
        <dbReference type="Google" id="ProtNLM"/>
    </source>
</evidence>
<sequence length="288" mass="31459">MGNRIVMGNSLLFISFFIFSFSFLEAQKAPAVYVFGDSLVDVGNNNYLSLSIEKAILPHYGIDFPTKKPTGRFSNGKNAADLIAENLGLPTSPPYLSLVSKVHNNNKKNVSFLGGVNFASGGAGIFNASDKGFRLYNNGAKKFEIAGVGAIGCCPAYRVKNKTECVSEANDLSVKYNEALQSMLKEWQLENKDISYSYFDTYAAIQDLVHNPASYGFANVKAACCGLGELNAQIPCLPISSICSNRKDHIFWDAFHPTEAAARIFVDEIFNGPSKYISPINMEQLLAI</sequence>
<organism evidence="5">
    <name type="scientific">Glycine max</name>
    <name type="common">Soybean</name>
    <name type="synonym">Glycine hispida</name>
    <dbReference type="NCBI Taxonomy" id="3847"/>
    <lineage>
        <taxon>Eukaryota</taxon>
        <taxon>Viridiplantae</taxon>
        <taxon>Streptophyta</taxon>
        <taxon>Embryophyta</taxon>
        <taxon>Tracheophyta</taxon>
        <taxon>Spermatophyta</taxon>
        <taxon>Magnoliopsida</taxon>
        <taxon>eudicotyledons</taxon>
        <taxon>Gunneridae</taxon>
        <taxon>Pentapetalae</taxon>
        <taxon>rosids</taxon>
        <taxon>fabids</taxon>
        <taxon>Fabales</taxon>
        <taxon>Fabaceae</taxon>
        <taxon>Papilionoideae</taxon>
        <taxon>50 kb inversion clade</taxon>
        <taxon>NPAAA clade</taxon>
        <taxon>indigoferoid/millettioid clade</taxon>
        <taxon>Phaseoleae</taxon>
        <taxon>Glycine</taxon>
        <taxon>Glycine subgen. Soja</taxon>
    </lineage>
</organism>